<feature type="compositionally biased region" description="Polar residues" evidence="1">
    <location>
        <begin position="99"/>
        <end position="114"/>
    </location>
</feature>
<organism evidence="2 3">
    <name type="scientific">Cryptolaemus montrouzieri</name>
    <dbReference type="NCBI Taxonomy" id="559131"/>
    <lineage>
        <taxon>Eukaryota</taxon>
        <taxon>Metazoa</taxon>
        <taxon>Ecdysozoa</taxon>
        <taxon>Arthropoda</taxon>
        <taxon>Hexapoda</taxon>
        <taxon>Insecta</taxon>
        <taxon>Pterygota</taxon>
        <taxon>Neoptera</taxon>
        <taxon>Endopterygota</taxon>
        <taxon>Coleoptera</taxon>
        <taxon>Polyphaga</taxon>
        <taxon>Cucujiformia</taxon>
        <taxon>Coccinelloidea</taxon>
        <taxon>Coccinellidae</taxon>
        <taxon>Scymninae</taxon>
        <taxon>Scymnini</taxon>
        <taxon>Cryptolaemus</taxon>
    </lineage>
</organism>
<evidence type="ECO:0000313" key="2">
    <source>
        <dbReference type="EMBL" id="KAL3284447.1"/>
    </source>
</evidence>
<dbReference type="EMBL" id="JABFTP020000165">
    <property type="protein sequence ID" value="KAL3284447.1"/>
    <property type="molecule type" value="Genomic_DNA"/>
</dbReference>
<protein>
    <submittedName>
        <fullName evidence="2">Uncharacterized protein</fullName>
    </submittedName>
</protein>
<evidence type="ECO:0000313" key="3">
    <source>
        <dbReference type="Proteomes" id="UP001516400"/>
    </source>
</evidence>
<dbReference type="AlphaFoldDB" id="A0ABD2P0L6"/>
<dbReference type="Proteomes" id="UP001516400">
    <property type="component" value="Unassembled WGS sequence"/>
</dbReference>
<evidence type="ECO:0000256" key="1">
    <source>
        <dbReference type="SAM" id="MobiDB-lite"/>
    </source>
</evidence>
<name>A0ABD2P0L6_9CUCU</name>
<reference evidence="2 3" key="1">
    <citation type="journal article" date="2021" name="BMC Biol.">
        <title>Horizontally acquired antibacterial genes associated with adaptive radiation of ladybird beetles.</title>
        <authorList>
            <person name="Li H.S."/>
            <person name="Tang X.F."/>
            <person name="Huang Y.H."/>
            <person name="Xu Z.Y."/>
            <person name="Chen M.L."/>
            <person name="Du X.Y."/>
            <person name="Qiu B.Y."/>
            <person name="Chen P.T."/>
            <person name="Zhang W."/>
            <person name="Slipinski A."/>
            <person name="Escalona H.E."/>
            <person name="Waterhouse R.M."/>
            <person name="Zwick A."/>
            <person name="Pang H."/>
        </authorList>
    </citation>
    <scope>NUCLEOTIDE SEQUENCE [LARGE SCALE GENOMIC DNA]</scope>
    <source>
        <strain evidence="2">SYSU2018</strain>
    </source>
</reference>
<proteinExistence type="predicted"/>
<gene>
    <name evidence="2" type="ORF">HHI36_018606</name>
</gene>
<feature type="region of interest" description="Disordered" evidence="1">
    <location>
        <begin position="93"/>
        <end position="114"/>
    </location>
</feature>
<feature type="region of interest" description="Disordered" evidence="1">
    <location>
        <begin position="1"/>
        <end position="21"/>
    </location>
</feature>
<keyword evidence="3" id="KW-1185">Reference proteome</keyword>
<comment type="caution">
    <text evidence="2">The sequence shown here is derived from an EMBL/GenBank/DDBJ whole genome shotgun (WGS) entry which is preliminary data.</text>
</comment>
<accession>A0ABD2P0L6</accession>
<sequence>MERKKLVNKGKFPTSQHLNAQQQKFQEVIGRKLKESKNFEVIDLNEMCSTVTEAIYTTTKTISSKTKNDKTCKISQATNALIEKRWKMAKGTAEYNKLSKPSTKKSQMTLGTTT</sequence>